<feature type="transmembrane region" description="Helical" evidence="1">
    <location>
        <begin position="191"/>
        <end position="210"/>
    </location>
</feature>
<dbReference type="EMBL" id="CZKB01000017">
    <property type="protein sequence ID" value="CUR60856.1"/>
    <property type="molecule type" value="Genomic_DNA"/>
</dbReference>
<organism evidence="2">
    <name type="scientific">metagenome</name>
    <dbReference type="NCBI Taxonomy" id="256318"/>
    <lineage>
        <taxon>unclassified sequences</taxon>
        <taxon>metagenomes</taxon>
    </lineage>
</organism>
<reference evidence="2" key="1">
    <citation type="submission" date="2015-08" db="EMBL/GenBank/DDBJ databases">
        <authorList>
            <person name="Babu N.S."/>
            <person name="Beckwith C.J."/>
            <person name="Beseler K.G."/>
            <person name="Brison A."/>
            <person name="Carone J.V."/>
            <person name="Caskin T.P."/>
            <person name="Diamond M."/>
            <person name="Durham M.E."/>
            <person name="Foxe J.M."/>
            <person name="Go M."/>
            <person name="Henderson B.A."/>
            <person name="Jones I.B."/>
            <person name="McGettigan J.A."/>
            <person name="Micheletti S.J."/>
            <person name="Nasrallah M.E."/>
            <person name="Ortiz D."/>
            <person name="Piller C.R."/>
            <person name="Privatt S.R."/>
            <person name="Schneider S.L."/>
            <person name="Sharp S."/>
            <person name="Smith T.C."/>
            <person name="Stanton J.D."/>
            <person name="Ullery H.E."/>
            <person name="Wilson R.J."/>
            <person name="Serrano M.G."/>
            <person name="Buck G."/>
            <person name="Lee V."/>
            <person name="Wang Y."/>
            <person name="Carvalho R."/>
            <person name="Voegtly L."/>
            <person name="Shi R."/>
            <person name="Duckworth R."/>
            <person name="Johnson A."/>
            <person name="Loviza R."/>
            <person name="Walstead R."/>
            <person name="Shah Z."/>
            <person name="Kiflezghi M."/>
            <person name="Wade K."/>
            <person name="Ball S.L."/>
            <person name="Bradley K.W."/>
            <person name="Asai D.J."/>
            <person name="Bowman C.A."/>
            <person name="Russell D.A."/>
            <person name="Pope W.H."/>
            <person name="Jacobs-Sera D."/>
            <person name="Hendrix R.W."/>
            <person name="Hatfull G.F."/>
        </authorList>
    </citation>
    <scope>NUCLEOTIDE SEQUENCE</scope>
</reference>
<evidence type="ECO:0000313" key="2">
    <source>
        <dbReference type="EMBL" id="CUR60856.1"/>
    </source>
</evidence>
<gene>
    <name evidence="2" type="ORF">NOCA1240030</name>
</gene>
<keyword evidence="1" id="KW-0472">Membrane</keyword>
<sequence length="211" mass="22813">MSAQIDEENMARVQDDRTTVVERFHPTSGQVTGWLTVLLAAAVVGGGVAYRGDGFPMWVSGGALLVGVLAWAAMLRPALWVTGEHLVMRNLAETVHIRLAAVEELAVRQVLAVRAADRRWVSTVVGRSWRKAAQTRHRPPGEGGPQEGMPYADFVEHRLHELVDSARTAAGVRPGSPEQLALPDAVRRERAWLPIGLLAAAAVVLLVSSLL</sequence>
<proteinExistence type="predicted"/>
<feature type="transmembrane region" description="Helical" evidence="1">
    <location>
        <begin position="57"/>
        <end position="79"/>
    </location>
</feature>
<dbReference type="AlphaFoldDB" id="A0A2P2CFT9"/>
<protein>
    <submittedName>
        <fullName evidence="2">Uncharacterized protein</fullName>
    </submittedName>
</protein>
<keyword evidence="1" id="KW-1133">Transmembrane helix</keyword>
<evidence type="ECO:0000256" key="1">
    <source>
        <dbReference type="SAM" id="Phobius"/>
    </source>
</evidence>
<name>A0A2P2CFT9_9ZZZZ</name>
<accession>A0A2P2CFT9</accession>
<feature type="transmembrane region" description="Helical" evidence="1">
    <location>
        <begin position="31"/>
        <end position="51"/>
    </location>
</feature>
<keyword evidence="1" id="KW-0812">Transmembrane</keyword>